<evidence type="ECO:0000256" key="10">
    <source>
        <dbReference type="ARBA" id="ARBA00023136"/>
    </source>
</evidence>
<gene>
    <name evidence="13" type="primary">lptF</name>
    <name evidence="13" type="ORF">V6256_00455</name>
</gene>
<evidence type="ECO:0000256" key="7">
    <source>
        <dbReference type="ARBA" id="ARBA00022519"/>
    </source>
</evidence>
<reference evidence="13 14" key="1">
    <citation type="submission" date="2024-02" db="EMBL/GenBank/DDBJ databases">
        <title>Bacteria isolated from the canopy kelp, Nereocystis luetkeana.</title>
        <authorList>
            <person name="Pfister C.A."/>
            <person name="Younker I.T."/>
            <person name="Light S.H."/>
        </authorList>
    </citation>
    <scope>NUCLEOTIDE SEQUENCE [LARGE SCALE GENOMIC DNA]</scope>
    <source>
        <strain evidence="13 14">TI.1.05</strain>
    </source>
</reference>
<evidence type="ECO:0000256" key="9">
    <source>
        <dbReference type="ARBA" id="ARBA00022989"/>
    </source>
</evidence>
<evidence type="ECO:0000256" key="2">
    <source>
        <dbReference type="ARBA" id="ARBA00004429"/>
    </source>
</evidence>
<comment type="similarity">
    <text evidence="3">Belongs to the LptF/LptG family.</text>
</comment>
<evidence type="ECO:0000256" key="12">
    <source>
        <dbReference type="SAM" id="Phobius"/>
    </source>
</evidence>
<dbReference type="InterPro" id="IPR030922">
    <property type="entry name" value="LptF"/>
</dbReference>
<dbReference type="Proteomes" id="UP001369082">
    <property type="component" value="Unassembled WGS sequence"/>
</dbReference>
<dbReference type="InterPro" id="IPR005495">
    <property type="entry name" value="LptG/LptF_permease"/>
</dbReference>
<keyword evidence="8 12" id="KW-0812">Transmembrane</keyword>
<keyword evidence="14" id="KW-1185">Reference proteome</keyword>
<feature type="transmembrane region" description="Helical" evidence="12">
    <location>
        <begin position="299"/>
        <end position="318"/>
    </location>
</feature>
<feature type="transmembrane region" description="Helical" evidence="12">
    <location>
        <begin position="324"/>
        <end position="346"/>
    </location>
</feature>
<name>A0ABU9GL61_9GAMM</name>
<proteinExistence type="inferred from homology"/>
<evidence type="ECO:0000256" key="8">
    <source>
        <dbReference type="ARBA" id="ARBA00022692"/>
    </source>
</evidence>
<keyword evidence="5" id="KW-0813">Transport</keyword>
<organism evidence="13 14">
    <name type="scientific">Psychromonas aquatilis</name>
    <dbReference type="NCBI Taxonomy" id="2005072"/>
    <lineage>
        <taxon>Bacteria</taxon>
        <taxon>Pseudomonadati</taxon>
        <taxon>Pseudomonadota</taxon>
        <taxon>Gammaproteobacteria</taxon>
        <taxon>Alteromonadales</taxon>
        <taxon>Psychromonadaceae</taxon>
        <taxon>Psychromonas</taxon>
    </lineage>
</organism>
<dbReference type="NCBIfam" id="TIGR04407">
    <property type="entry name" value="LptF_YjgP"/>
    <property type="match status" value="1"/>
</dbReference>
<keyword evidence="6" id="KW-1003">Cell membrane</keyword>
<evidence type="ECO:0000256" key="11">
    <source>
        <dbReference type="ARBA" id="ARBA00026081"/>
    </source>
</evidence>
<comment type="subcellular location">
    <subcellularLocation>
        <location evidence="2">Cell inner membrane</location>
        <topology evidence="2">Multi-pass membrane protein</topology>
    </subcellularLocation>
</comment>
<feature type="transmembrane region" description="Helical" evidence="12">
    <location>
        <begin position="59"/>
        <end position="77"/>
    </location>
</feature>
<keyword evidence="7" id="KW-0997">Cell inner membrane</keyword>
<comment type="function">
    <text evidence="1">Part of the ABC transporter complex LptBFG involved in the translocation of lipopolysaccharide (LPS) from the inner membrane to the outer membrane.</text>
</comment>
<dbReference type="PANTHER" id="PTHR33529">
    <property type="entry name" value="SLR0882 PROTEIN-RELATED"/>
    <property type="match status" value="1"/>
</dbReference>
<feature type="transmembrane region" description="Helical" evidence="12">
    <location>
        <begin position="266"/>
        <end position="287"/>
    </location>
</feature>
<accession>A0ABU9GL61</accession>
<evidence type="ECO:0000256" key="1">
    <source>
        <dbReference type="ARBA" id="ARBA00002265"/>
    </source>
</evidence>
<evidence type="ECO:0000256" key="4">
    <source>
        <dbReference type="ARBA" id="ARBA00014213"/>
    </source>
</evidence>
<comment type="caution">
    <text evidence="13">The sequence shown here is derived from an EMBL/GenBank/DDBJ whole genome shotgun (WGS) entry which is preliminary data.</text>
</comment>
<protein>
    <recommendedName>
        <fullName evidence="4">Lipopolysaccharide export system permease protein LptF</fullName>
    </recommendedName>
</protein>
<dbReference type="PANTHER" id="PTHR33529:SF7">
    <property type="entry name" value="LIPOPOLYSACCHARIDE EXPORT SYSTEM PERMEASE PROTEIN LPTF"/>
    <property type="match status" value="1"/>
</dbReference>
<dbReference type="RefSeq" id="WP_341596000.1">
    <property type="nucleotide sequence ID" value="NZ_JBAKAZ010000001.1"/>
</dbReference>
<dbReference type="Pfam" id="PF03739">
    <property type="entry name" value="LptF_LptG"/>
    <property type="match status" value="1"/>
</dbReference>
<keyword evidence="9 12" id="KW-1133">Transmembrane helix</keyword>
<evidence type="ECO:0000313" key="14">
    <source>
        <dbReference type="Proteomes" id="UP001369082"/>
    </source>
</evidence>
<evidence type="ECO:0000256" key="3">
    <source>
        <dbReference type="ARBA" id="ARBA00007725"/>
    </source>
</evidence>
<dbReference type="EMBL" id="JBAKAZ010000001">
    <property type="protein sequence ID" value="MEL0628062.1"/>
    <property type="molecule type" value="Genomic_DNA"/>
</dbReference>
<sequence length="366" mass="40274">MIILRYLMSETFKTQVGILFVLVLIFVSQKFISILAQAINGNIPADLVLTVLYLNLPTLGTLMLPISFYLAILFAHGRLHSESEMVALTSCGYSPNKVLKATLALSLLTFVFASFNSLYLAPAAEDEMLTVIENAESDAGAATLIEGRFHKSSGNGGVVYVEEYLAGKNLSNIFAAHWPKEGDISPSVITAQTGSVESKQDGTWLTLNNGQRYAGIVGQHEFENTSFSSYQVHIANAQVESKKRDVEAMPTSKLIGVEDPKYQAELQWRIAIPVSILLITFMAVPMAKVNPRQGRYSKLLPALALYLTFFLLLSASRSLIEDGIIHYIGIWAVQILFFAIGVILHLQTIGKFNKKPKQAKAVEVEK</sequence>
<keyword evidence="10 12" id="KW-0472">Membrane</keyword>
<evidence type="ECO:0000256" key="5">
    <source>
        <dbReference type="ARBA" id="ARBA00022448"/>
    </source>
</evidence>
<evidence type="ECO:0000313" key="13">
    <source>
        <dbReference type="EMBL" id="MEL0628062.1"/>
    </source>
</evidence>
<comment type="subunit">
    <text evidence="11">Component of the lipopolysaccharide transport and assembly complex. The LptBFG transporter is composed of two ATP-binding proteins (LptB) and two transmembrane proteins (LptF and LptG).</text>
</comment>
<evidence type="ECO:0000256" key="6">
    <source>
        <dbReference type="ARBA" id="ARBA00022475"/>
    </source>
</evidence>
<feature type="transmembrane region" description="Helical" evidence="12">
    <location>
        <begin position="16"/>
        <end position="39"/>
    </location>
</feature>